<dbReference type="SUPFAM" id="SSF158221">
    <property type="entry name" value="YnzC-like"/>
    <property type="match status" value="1"/>
</dbReference>
<dbReference type="PANTHER" id="PTHR37300:SF1">
    <property type="entry name" value="UPF0291 PROTEIN YNZC"/>
    <property type="match status" value="1"/>
</dbReference>
<accession>A0ABY5PA57</accession>
<reference evidence="3 4" key="1">
    <citation type="submission" date="2022-08" db="EMBL/GenBank/DDBJ databases">
        <title>Aerococcaceae sp. nov isolated from spoiled eye mask.</title>
        <authorList>
            <person name="Zhou G."/>
            <person name="Xie X.-B."/>
            <person name="Shi Q.-S."/>
            <person name="Wang Y.-S."/>
            <person name="Wen X."/>
            <person name="Peng H."/>
            <person name="Yang X.-J."/>
            <person name="Tao H.-B."/>
            <person name="Huang X.-M."/>
        </authorList>
    </citation>
    <scope>NUCLEOTIDE SEQUENCE [LARGE SCALE GENOMIC DNA]</scope>
    <source>
        <strain evidence="4">DM20194951</strain>
    </source>
</reference>
<keyword evidence="1 2" id="KW-0963">Cytoplasm</keyword>
<gene>
    <name evidence="3" type="ORF">NRE15_02825</name>
</gene>
<evidence type="ECO:0000313" key="3">
    <source>
        <dbReference type="EMBL" id="UUX35444.1"/>
    </source>
</evidence>
<dbReference type="Pfam" id="PF05979">
    <property type="entry name" value="DUF896"/>
    <property type="match status" value="1"/>
</dbReference>
<comment type="subcellular location">
    <subcellularLocation>
        <location evidence="2">Cytoplasm</location>
    </subcellularLocation>
</comment>
<sequence>MDQKLIARINALAKKKKTLGLTIEEEVEQKALREKYLSSFRSGLKNHVEGIKIIDREGNDLTSDKVKHIQKAKKLHNRHLED</sequence>
<keyword evidence="4" id="KW-1185">Reference proteome</keyword>
<organism evidence="3 4">
    <name type="scientific">Fundicoccus culcitae</name>
    <dbReference type="NCBI Taxonomy" id="2969821"/>
    <lineage>
        <taxon>Bacteria</taxon>
        <taxon>Bacillati</taxon>
        <taxon>Bacillota</taxon>
        <taxon>Bacilli</taxon>
        <taxon>Lactobacillales</taxon>
        <taxon>Aerococcaceae</taxon>
        <taxon>Fundicoccus</taxon>
    </lineage>
</organism>
<name>A0ABY5PA57_9LACT</name>
<evidence type="ECO:0000256" key="1">
    <source>
        <dbReference type="ARBA" id="ARBA00022490"/>
    </source>
</evidence>
<dbReference type="HAMAP" id="MF_01103">
    <property type="entry name" value="UPF0291"/>
    <property type="match status" value="1"/>
</dbReference>
<dbReference type="Gene3D" id="1.10.287.540">
    <property type="entry name" value="Helix hairpin bin"/>
    <property type="match status" value="1"/>
</dbReference>
<proteinExistence type="inferred from homology"/>
<dbReference type="RefSeq" id="WP_313794933.1">
    <property type="nucleotide sequence ID" value="NZ_CP102453.1"/>
</dbReference>
<comment type="similarity">
    <text evidence="2">Belongs to the UPF0291 family.</text>
</comment>
<dbReference type="PANTHER" id="PTHR37300">
    <property type="entry name" value="UPF0291 PROTEIN CBO2609/CLC_2481"/>
    <property type="match status" value="1"/>
</dbReference>
<dbReference type="InterPro" id="IPR009242">
    <property type="entry name" value="DUF896"/>
</dbReference>
<evidence type="ECO:0000256" key="2">
    <source>
        <dbReference type="HAMAP-Rule" id="MF_01103"/>
    </source>
</evidence>
<dbReference type="EMBL" id="CP102453">
    <property type="protein sequence ID" value="UUX35444.1"/>
    <property type="molecule type" value="Genomic_DNA"/>
</dbReference>
<evidence type="ECO:0000313" key="4">
    <source>
        <dbReference type="Proteomes" id="UP001315967"/>
    </source>
</evidence>
<dbReference type="Proteomes" id="UP001315967">
    <property type="component" value="Chromosome"/>
</dbReference>
<protein>
    <recommendedName>
        <fullName evidence="2">UPF0291 protein NRE15_02825</fullName>
    </recommendedName>
</protein>